<reference evidence="1 2" key="1">
    <citation type="submission" date="2011-10" db="EMBL/GenBank/DDBJ databases">
        <title>The Genome Sequence of Prevotella histicola F0411.</title>
        <authorList>
            <consortium name="The Broad Institute Genome Sequencing Platform"/>
            <person name="Earl A."/>
            <person name="Ward D."/>
            <person name="Feldgarden M."/>
            <person name="Gevers D."/>
            <person name="Izard J."/>
            <person name="Ganesan A."/>
            <person name="Blanton J.M."/>
            <person name="Baranova O.V."/>
            <person name="Tanner A.C."/>
            <person name="Mathney J.M.J."/>
            <person name="Dewhirst F.E."/>
            <person name="Young S.K."/>
            <person name="Zeng Q."/>
            <person name="Gargeya S."/>
            <person name="Fitzgerald M."/>
            <person name="Haas B."/>
            <person name="Abouelleil A."/>
            <person name="Alvarado L."/>
            <person name="Arachchi H.M."/>
            <person name="Berlin A."/>
            <person name="Brown A."/>
            <person name="Chapman S.B."/>
            <person name="Chen Z."/>
            <person name="Dunbar C."/>
            <person name="Freedman E."/>
            <person name="Gearin G."/>
            <person name="Gellesch M."/>
            <person name="Goldberg J."/>
            <person name="Griggs A."/>
            <person name="Gujja S."/>
            <person name="Heiman D."/>
            <person name="Howarth C."/>
            <person name="Larson L."/>
            <person name="Lui A."/>
            <person name="MacDonald P.J.P."/>
            <person name="Montmayeur A."/>
            <person name="Murphy C."/>
            <person name="Neiman D."/>
            <person name="Pearson M."/>
            <person name="Priest M."/>
            <person name="Roberts A."/>
            <person name="Saif S."/>
            <person name="Shea T."/>
            <person name="Shenoy N."/>
            <person name="Sisk P."/>
            <person name="Stolte C."/>
            <person name="Sykes S."/>
            <person name="Wortman J."/>
            <person name="Nusbaum C."/>
            <person name="Birren B."/>
        </authorList>
    </citation>
    <scope>NUCLEOTIDE SEQUENCE [LARGE SCALE GENOMIC DNA]</scope>
    <source>
        <strain evidence="1 2">F0411</strain>
    </source>
</reference>
<dbReference type="Proteomes" id="UP000004597">
    <property type="component" value="Unassembled WGS sequence"/>
</dbReference>
<gene>
    <name evidence="1" type="ORF">HMPREF9138_00695</name>
</gene>
<protein>
    <recommendedName>
        <fullName evidence="3">Transposase DDE domain-containing protein</fullName>
    </recommendedName>
</protein>
<dbReference type="AlphaFoldDB" id="G6AF18"/>
<evidence type="ECO:0000313" key="2">
    <source>
        <dbReference type="Proteomes" id="UP000004597"/>
    </source>
</evidence>
<keyword evidence="2" id="KW-1185">Reference proteome</keyword>
<dbReference type="HOGENOM" id="CLU_073308_8_3_10"/>
<proteinExistence type="predicted"/>
<evidence type="ECO:0000313" key="1">
    <source>
        <dbReference type="EMBL" id="EHG16865.1"/>
    </source>
</evidence>
<name>G6AF18_9BACT</name>
<dbReference type="PATRIC" id="fig|857291.3.peg.679"/>
<sequence>MITEDKVTEIFCMADNFCKFFDTMTAKYTLKPTGKRKYYRNSTTTKVEVMQTKATSARALSKAFR</sequence>
<dbReference type="STRING" id="857291.HMPREF9138_00695"/>
<comment type="caution">
    <text evidence="1">The sequence shown here is derived from an EMBL/GenBank/DDBJ whole genome shotgun (WGS) entry which is preliminary data.</text>
</comment>
<dbReference type="EMBL" id="AFXP01000004">
    <property type="protein sequence ID" value="EHG16865.1"/>
    <property type="molecule type" value="Genomic_DNA"/>
</dbReference>
<organism evidence="1 2">
    <name type="scientific">Prevotella histicola F0411</name>
    <dbReference type="NCBI Taxonomy" id="857291"/>
    <lineage>
        <taxon>Bacteria</taxon>
        <taxon>Pseudomonadati</taxon>
        <taxon>Bacteroidota</taxon>
        <taxon>Bacteroidia</taxon>
        <taxon>Bacteroidales</taxon>
        <taxon>Prevotellaceae</taxon>
        <taxon>Prevotella</taxon>
    </lineage>
</organism>
<accession>G6AF18</accession>
<evidence type="ECO:0008006" key="3">
    <source>
        <dbReference type="Google" id="ProtNLM"/>
    </source>
</evidence>